<protein>
    <submittedName>
        <fullName evidence="3">Oidioi.mRNA.OKI2018_I69.XSR.g13284.t1.cds</fullName>
    </submittedName>
</protein>
<reference evidence="3 4" key="1">
    <citation type="submission" date="2021-04" db="EMBL/GenBank/DDBJ databases">
        <authorList>
            <person name="Bliznina A."/>
        </authorList>
    </citation>
    <scope>NUCLEOTIDE SEQUENCE [LARGE SCALE GENOMIC DNA]</scope>
</reference>
<keyword evidence="4" id="KW-1185">Reference proteome</keyword>
<evidence type="ECO:0000256" key="2">
    <source>
        <dbReference type="SAM" id="MobiDB-lite"/>
    </source>
</evidence>
<accession>A0ABN7SAA3</accession>
<proteinExistence type="predicted"/>
<evidence type="ECO:0000313" key="3">
    <source>
        <dbReference type="EMBL" id="CAG5094140.1"/>
    </source>
</evidence>
<evidence type="ECO:0000313" key="4">
    <source>
        <dbReference type="Proteomes" id="UP001158576"/>
    </source>
</evidence>
<dbReference type="EMBL" id="OU015569">
    <property type="protein sequence ID" value="CAG5094140.1"/>
    <property type="molecule type" value="Genomic_DNA"/>
</dbReference>
<feature type="coiled-coil region" evidence="1">
    <location>
        <begin position="35"/>
        <end position="69"/>
    </location>
</feature>
<keyword evidence="1" id="KW-0175">Coiled coil</keyword>
<dbReference type="Proteomes" id="UP001158576">
    <property type="component" value="Chromosome XSR"/>
</dbReference>
<gene>
    <name evidence="3" type="ORF">OKIOD_LOCUS4842</name>
</gene>
<organism evidence="3 4">
    <name type="scientific">Oikopleura dioica</name>
    <name type="common">Tunicate</name>
    <dbReference type="NCBI Taxonomy" id="34765"/>
    <lineage>
        <taxon>Eukaryota</taxon>
        <taxon>Metazoa</taxon>
        <taxon>Chordata</taxon>
        <taxon>Tunicata</taxon>
        <taxon>Appendicularia</taxon>
        <taxon>Copelata</taxon>
        <taxon>Oikopleuridae</taxon>
        <taxon>Oikopleura</taxon>
    </lineage>
</organism>
<feature type="region of interest" description="Disordered" evidence="2">
    <location>
        <begin position="111"/>
        <end position="133"/>
    </location>
</feature>
<name>A0ABN7SAA3_OIKDI</name>
<sequence>MSLRSSRSKKFPSKKNIIDEHVQLLAKMEEAVSTGERLRADIDLQNDSLAELEEKNALLQAKETDFQDTFHFFELLLPCEVLQNLQNYKPEDNDDLDEHFYSTIKHLLEEKTAQPVQETKSEGNAGCEKEKRC</sequence>
<evidence type="ECO:0000256" key="1">
    <source>
        <dbReference type="SAM" id="Coils"/>
    </source>
</evidence>